<protein>
    <submittedName>
        <fullName evidence="1">Uncharacterized protein</fullName>
    </submittedName>
</protein>
<accession>A0A5B7H6V4</accession>
<dbReference type="AlphaFoldDB" id="A0A5B7H6V4"/>
<proteinExistence type="predicted"/>
<dbReference type="Proteomes" id="UP000324222">
    <property type="component" value="Unassembled WGS sequence"/>
</dbReference>
<organism evidence="1 2">
    <name type="scientific">Portunus trituberculatus</name>
    <name type="common">Swimming crab</name>
    <name type="synonym">Neptunus trituberculatus</name>
    <dbReference type="NCBI Taxonomy" id="210409"/>
    <lineage>
        <taxon>Eukaryota</taxon>
        <taxon>Metazoa</taxon>
        <taxon>Ecdysozoa</taxon>
        <taxon>Arthropoda</taxon>
        <taxon>Crustacea</taxon>
        <taxon>Multicrustacea</taxon>
        <taxon>Malacostraca</taxon>
        <taxon>Eumalacostraca</taxon>
        <taxon>Eucarida</taxon>
        <taxon>Decapoda</taxon>
        <taxon>Pleocyemata</taxon>
        <taxon>Brachyura</taxon>
        <taxon>Eubrachyura</taxon>
        <taxon>Portunoidea</taxon>
        <taxon>Portunidae</taxon>
        <taxon>Portuninae</taxon>
        <taxon>Portunus</taxon>
    </lineage>
</organism>
<gene>
    <name evidence="1" type="ORF">E2C01_062036</name>
</gene>
<comment type="caution">
    <text evidence="1">The sequence shown here is derived from an EMBL/GenBank/DDBJ whole genome shotgun (WGS) entry which is preliminary data.</text>
</comment>
<dbReference type="EMBL" id="VSRR010026858">
    <property type="protein sequence ID" value="MPC67850.1"/>
    <property type="molecule type" value="Genomic_DNA"/>
</dbReference>
<evidence type="ECO:0000313" key="1">
    <source>
        <dbReference type="EMBL" id="MPC67850.1"/>
    </source>
</evidence>
<sequence length="111" mass="13104">MTRYFKLYSQQFQHLWRGEALQRMGVGVRLAPSARHCLHLHAICPPLPPLPRHLPVTKHPQFLNTSTQHYLTFKRTSNQINLFSTMTRFHIHSAYYLVILYSFRNSWGGLK</sequence>
<reference evidence="1 2" key="1">
    <citation type="submission" date="2019-05" db="EMBL/GenBank/DDBJ databases">
        <title>Another draft genome of Portunus trituberculatus and its Hox gene families provides insights of decapod evolution.</title>
        <authorList>
            <person name="Jeong J.-H."/>
            <person name="Song I."/>
            <person name="Kim S."/>
            <person name="Choi T."/>
            <person name="Kim D."/>
            <person name="Ryu S."/>
            <person name="Kim W."/>
        </authorList>
    </citation>
    <scope>NUCLEOTIDE SEQUENCE [LARGE SCALE GENOMIC DNA]</scope>
    <source>
        <tissue evidence="1">Muscle</tissue>
    </source>
</reference>
<evidence type="ECO:0000313" key="2">
    <source>
        <dbReference type="Proteomes" id="UP000324222"/>
    </source>
</evidence>
<keyword evidence="2" id="KW-1185">Reference proteome</keyword>
<name>A0A5B7H6V4_PORTR</name>